<proteinExistence type="predicted"/>
<dbReference type="InterPro" id="IPR015943">
    <property type="entry name" value="WD40/YVTN_repeat-like_dom_sf"/>
</dbReference>
<dbReference type="AlphaFoldDB" id="A0A5K7SAM7"/>
<dbReference type="Proteomes" id="UP001193389">
    <property type="component" value="Chromosome"/>
</dbReference>
<name>A0A5K7SAM7_9BACT</name>
<dbReference type="InterPro" id="IPR002372">
    <property type="entry name" value="PQQ_rpt_dom"/>
</dbReference>
<reference evidence="2" key="1">
    <citation type="journal article" date="2020" name="Int. J. Syst. Evol. Microbiol.">
        <title>Aquipluma nitroreducens gen. nov. sp. nov., a novel facultatively anaerobic bacterium isolated from a freshwater lake.</title>
        <authorList>
            <person name="Watanabe M."/>
            <person name="Kojima H."/>
            <person name="Fukui M."/>
        </authorList>
    </citation>
    <scope>NUCLEOTIDE SEQUENCE</scope>
    <source>
        <strain evidence="2">MeG22</strain>
    </source>
</reference>
<evidence type="ECO:0000259" key="1">
    <source>
        <dbReference type="Pfam" id="PF13360"/>
    </source>
</evidence>
<feature type="domain" description="Pyrrolo-quinoline quinone repeat" evidence="1">
    <location>
        <begin position="38"/>
        <end position="280"/>
    </location>
</feature>
<dbReference type="Pfam" id="PF13360">
    <property type="entry name" value="PQQ_2"/>
    <property type="match status" value="1"/>
</dbReference>
<dbReference type="InterPro" id="IPR011047">
    <property type="entry name" value="Quinoprotein_ADH-like_sf"/>
</dbReference>
<organism evidence="2 3">
    <name type="scientific">Aquipluma nitroreducens</name>
    <dbReference type="NCBI Taxonomy" id="2010828"/>
    <lineage>
        <taxon>Bacteria</taxon>
        <taxon>Pseudomonadati</taxon>
        <taxon>Bacteroidota</taxon>
        <taxon>Bacteroidia</taxon>
        <taxon>Marinilabiliales</taxon>
        <taxon>Prolixibacteraceae</taxon>
        <taxon>Aquipluma</taxon>
    </lineage>
</organism>
<keyword evidence="3" id="KW-1185">Reference proteome</keyword>
<sequence>MLWSFQELGTGQGSVAVSKEKVFVTGIPDTLTSEGFLFAFDTKGKLLWKKSYGKDWTGIFPGARSTPTVVDNLVYIESGNGSVHCLKADNGEELWNVDFFKDFQADSVQFGFSESILIDGDKLYCTPGGKENNMIALNRFTGKMIWSSPAFREKATYCSPILINHNGHRLLVNLTSTSIIGLNADNGEMQWRVHQFQDNKIHANTPVYFDGKLLISSASRKDSSGLVMLQLSPDGKQAEIVWRNKEFINLMGGFILKDGFVYGGAYLQPKWFCIDTQTGLTKYIAKELGGGPVIYADGLFYCYAEKDGEMALASGNSEQFNIITKFKIPLGTAQHWAHPVIADGNLYIRHNEALMVYDIKN</sequence>
<dbReference type="KEGG" id="anf:AQPE_2506"/>
<dbReference type="EMBL" id="AP018694">
    <property type="protein sequence ID" value="BBE18344.1"/>
    <property type="molecule type" value="Genomic_DNA"/>
</dbReference>
<dbReference type="SMART" id="SM00564">
    <property type="entry name" value="PQQ"/>
    <property type="match status" value="3"/>
</dbReference>
<dbReference type="PANTHER" id="PTHR34512:SF30">
    <property type="entry name" value="OUTER MEMBRANE PROTEIN ASSEMBLY FACTOR BAMB"/>
    <property type="match status" value="1"/>
</dbReference>
<protein>
    <submittedName>
        <fullName evidence="2">Polyvinylalcohol dehydrogenase</fullName>
    </submittedName>
</protein>
<evidence type="ECO:0000313" key="2">
    <source>
        <dbReference type="EMBL" id="BBE18344.1"/>
    </source>
</evidence>
<evidence type="ECO:0000313" key="3">
    <source>
        <dbReference type="Proteomes" id="UP001193389"/>
    </source>
</evidence>
<dbReference type="InterPro" id="IPR018391">
    <property type="entry name" value="PQQ_b-propeller_rpt"/>
</dbReference>
<dbReference type="PANTHER" id="PTHR34512">
    <property type="entry name" value="CELL SURFACE PROTEIN"/>
    <property type="match status" value="1"/>
</dbReference>
<gene>
    <name evidence="2" type="ORF">AQPE_2506</name>
</gene>
<accession>A0A5K7SAM7</accession>
<dbReference type="Gene3D" id="2.130.10.10">
    <property type="entry name" value="YVTN repeat-like/Quinoprotein amine dehydrogenase"/>
    <property type="match status" value="2"/>
</dbReference>
<dbReference type="SUPFAM" id="SSF50998">
    <property type="entry name" value="Quinoprotein alcohol dehydrogenase-like"/>
    <property type="match status" value="1"/>
</dbReference>